<dbReference type="OrthoDB" id="5855668at2759"/>
<dbReference type="InterPro" id="IPR010734">
    <property type="entry name" value="Copine_C"/>
</dbReference>
<dbReference type="SUPFAM" id="SSF49562">
    <property type="entry name" value="C2 domain (Calcium/lipid-binding domain, CaLB)"/>
    <property type="match status" value="2"/>
</dbReference>
<dbReference type="Proteomes" id="UP000759131">
    <property type="component" value="Unassembled WGS sequence"/>
</dbReference>
<dbReference type="EMBL" id="OC865596">
    <property type="protein sequence ID" value="CAD7632460.1"/>
    <property type="molecule type" value="Genomic_DNA"/>
</dbReference>
<sequence length="601" mass="67363">MSSQQNWSQDYARNASPGHVTTEMMAPFQTQDTSGHNQSSATGGGNAVLPTSQIEMTLSCRNLLNRDITSKSDPLCIVQMSDAWSNSYYEIGRTETIIDNLNPEWVKKFVINYSFETVQKLRFEVWDIDPDRKEFLGQCETTLADIMAYSGRQFAKKLTGVSNRDCGEIIIVTEELSTCKQIVGMQFRAKSLKKLSWICSNDPFLVFSRSNEDGTYSVVMKTEPVRSTQKPLWMPINMRVRSLCNGDYDRTIKIDCFDKRSNGDHKLIGSCFTNLRNLTQNPRENSYPLVNQRKKKHKNYTNSGFVELVTISVAEEITFLDYIRSGTQMHFAVAIDFTASNGAPRDPQSLHYLDIYGGRPNPYEIALRSVGDIIQPYNSAGIYPAFGFGAKIPPTGEVSHLFHLNGIPSHPYCSGVTEVLDHYRKRLASVTLYGPTNFSNVINNTASIAQQYEDGKHYFVLLIITDGIISDMIHTKRAIINASKLPMSIIIVGVGNADFAAMDELDSDDVRMQLDGKYAERDIVQFVPLNKFVSKTGPFIRAQADLAKEVLYEIPQQMTGYMRSRGFKPNIPVPITSNNTAQAFDSQPIHPVPNAPPVLIA</sequence>
<protein>
    <recommendedName>
        <fullName evidence="3">C2 domain-containing protein</fullName>
    </recommendedName>
</protein>
<dbReference type="SUPFAM" id="SSF53300">
    <property type="entry name" value="vWA-like"/>
    <property type="match status" value="1"/>
</dbReference>
<dbReference type="Gene3D" id="2.60.40.150">
    <property type="entry name" value="C2 domain"/>
    <property type="match status" value="2"/>
</dbReference>
<evidence type="ECO:0000259" key="3">
    <source>
        <dbReference type="PROSITE" id="PS50004"/>
    </source>
</evidence>
<organism evidence="4">
    <name type="scientific">Medioppia subpectinata</name>
    <dbReference type="NCBI Taxonomy" id="1979941"/>
    <lineage>
        <taxon>Eukaryota</taxon>
        <taxon>Metazoa</taxon>
        <taxon>Ecdysozoa</taxon>
        <taxon>Arthropoda</taxon>
        <taxon>Chelicerata</taxon>
        <taxon>Arachnida</taxon>
        <taxon>Acari</taxon>
        <taxon>Acariformes</taxon>
        <taxon>Sarcoptiformes</taxon>
        <taxon>Oribatida</taxon>
        <taxon>Brachypylina</taxon>
        <taxon>Oppioidea</taxon>
        <taxon>Oppiidae</taxon>
        <taxon>Medioppia</taxon>
    </lineage>
</organism>
<dbReference type="InterPro" id="IPR002035">
    <property type="entry name" value="VWF_A"/>
</dbReference>
<dbReference type="AlphaFoldDB" id="A0A7R9Q503"/>
<gene>
    <name evidence="4" type="ORF">OSB1V03_LOCUS12863</name>
</gene>
<dbReference type="FunFam" id="2.60.40.150:FF:000099">
    <property type="entry name" value="Copine 3"/>
    <property type="match status" value="1"/>
</dbReference>
<dbReference type="InterPro" id="IPR045052">
    <property type="entry name" value="Copine"/>
</dbReference>
<dbReference type="PROSITE" id="PS50004">
    <property type="entry name" value="C2"/>
    <property type="match status" value="2"/>
</dbReference>
<dbReference type="InterPro" id="IPR035892">
    <property type="entry name" value="C2_domain_sf"/>
</dbReference>
<proteinExistence type="inferred from homology"/>
<reference evidence="4" key="1">
    <citation type="submission" date="2020-11" db="EMBL/GenBank/DDBJ databases">
        <authorList>
            <person name="Tran Van P."/>
        </authorList>
    </citation>
    <scope>NUCLEOTIDE SEQUENCE</scope>
</reference>
<feature type="domain" description="C2" evidence="3">
    <location>
        <begin position="33"/>
        <end position="158"/>
    </location>
</feature>
<dbReference type="InterPro" id="IPR036465">
    <property type="entry name" value="vWFA_dom_sf"/>
</dbReference>
<dbReference type="PANTHER" id="PTHR10857">
    <property type="entry name" value="COPINE"/>
    <property type="match status" value="1"/>
</dbReference>
<dbReference type="GO" id="GO:0005544">
    <property type="term" value="F:calcium-dependent phospholipid binding"/>
    <property type="evidence" value="ECO:0007669"/>
    <property type="project" value="InterPro"/>
</dbReference>
<evidence type="ECO:0000313" key="5">
    <source>
        <dbReference type="Proteomes" id="UP000759131"/>
    </source>
</evidence>
<comment type="similarity">
    <text evidence="1">Belongs to the copine family.</text>
</comment>
<dbReference type="PANTHER" id="PTHR10857:SF106">
    <property type="entry name" value="C2 DOMAIN-CONTAINING PROTEIN"/>
    <property type="match status" value="1"/>
</dbReference>
<dbReference type="EMBL" id="CAJPIZ010011021">
    <property type="protein sequence ID" value="CAG2112890.1"/>
    <property type="molecule type" value="Genomic_DNA"/>
</dbReference>
<evidence type="ECO:0000256" key="1">
    <source>
        <dbReference type="ARBA" id="ARBA00009048"/>
    </source>
</evidence>
<name>A0A7R9Q503_9ACAR</name>
<dbReference type="GO" id="GO:0071277">
    <property type="term" value="P:cellular response to calcium ion"/>
    <property type="evidence" value="ECO:0007669"/>
    <property type="project" value="TreeGrafter"/>
</dbReference>
<dbReference type="Pfam" id="PF00168">
    <property type="entry name" value="C2"/>
    <property type="match status" value="2"/>
</dbReference>
<dbReference type="GO" id="GO:0032991">
    <property type="term" value="C:protein-containing complex"/>
    <property type="evidence" value="ECO:0007669"/>
    <property type="project" value="UniProtKB-ARBA"/>
</dbReference>
<keyword evidence="2" id="KW-0677">Repeat</keyword>
<dbReference type="Pfam" id="PF07002">
    <property type="entry name" value="Copine"/>
    <property type="match status" value="1"/>
</dbReference>
<dbReference type="InterPro" id="IPR000008">
    <property type="entry name" value="C2_dom"/>
</dbReference>
<dbReference type="SMART" id="SM00327">
    <property type="entry name" value="VWA"/>
    <property type="match status" value="1"/>
</dbReference>
<feature type="domain" description="C2" evidence="3">
    <location>
        <begin position="165"/>
        <end position="289"/>
    </location>
</feature>
<accession>A0A7R9Q503</accession>
<evidence type="ECO:0000313" key="4">
    <source>
        <dbReference type="EMBL" id="CAD7632460.1"/>
    </source>
</evidence>
<evidence type="ECO:0000256" key="2">
    <source>
        <dbReference type="ARBA" id="ARBA00022737"/>
    </source>
</evidence>
<dbReference type="GO" id="GO:0005886">
    <property type="term" value="C:plasma membrane"/>
    <property type="evidence" value="ECO:0007669"/>
    <property type="project" value="TreeGrafter"/>
</dbReference>
<dbReference type="SMART" id="SM00239">
    <property type="entry name" value="C2"/>
    <property type="match status" value="2"/>
</dbReference>
<keyword evidence="5" id="KW-1185">Reference proteome</keyword>
<dbReference type="InterPro" id="IPR037768">
    <property type="entry name" value="C2B_Copine"/>
</dbReference>
<dbReference type="CDD" id="cd04047">
    <property type="entry name" value="C2B_Copine"/>
    <property type="match status" value="1"/>
</dbReference>
<dbReference type="CDD" id="cd04048">
    <property type="entry name" value="C2A_Copine"/>
    <property type="match status" value="1"/>
</dbReference>